<name>A0ABP9L270_9RHOB</name>
<evidence type="ECO:0000259" key="1">
    <source>
        <dbReference type="PROSITE" id="PS51186"/>
    </source>
</evidence>
<keyword evidence="3" id="KW-1185">Reference proteome</keyword>
<dbReference type="PANTHER" id="PTHR43792:SF1">
    <property type="entry name" value="N-ACETYLTRANSFERASE DOMAIN-CONTAINING PROTEIN"/>
    <property type="match status" value="1"/>
</dbReference>
<comment type="caution">
    <text evidence="2">The sequence shown here is derived from an EMBL/GenBank/DDBJ whole genome shotgun (WGS) entry which is preliminary data.</text>
</comment>
<dbReference type="EMBL" id="BAABHW010000001">
    <property type="protein sequence ID" value="GAA5068101.1"/>
    <property type="molecule type" value="Genomic_DNA"/>
</dbReference>
<organism evidence="2 3">
    <name type="scientific">[Roseibacterium] beibuensis</name>
    <dbReference type="NCBI Taxonomy" id="1193142"/>
    <lineage>
        <taxon>Bacteria</taxon>
        <taxon>Pseudomonadati</taxon>
        <taxon>Pseudomonadota</taxon>
        <taxon>Alphaproteobacteria</taxon>
        <taxon>Rhodobacterales</taxon>
        <taxon>Roseobacteraceae</taxon>
        <taxon>Roseicyclus</taxon>
    </lineage>
</organism>
<proteinExistence type="predicted"/>
<dbReference type="InterPro" id="IPR000182">
    <property type="entry name" value="GNAT_dom"/>
</dbReference>
<reference evidence="3" key="1">
    <citation type="journal article" date="2019" name="Int. J. Syst. Evol. Microbiol.">
        <title>The Global Catalogue of Microorganisms (GCM) 10K type strain sequencing project: providing services to taxonomists for standard genome sequencing and annotation.</title>
        <authorList>
            <consortium name="The Broad Institute Genomics Platform"/>
            <consortium name="The Broad Institute Genome Sequencing Center for Infectious Disease"/>
            <person name="Wu L."/>
            <person name="Ma J."/>
        </authorList>
    </citation>
    <scope>NUCLEOTIDE SEQUENCE [LARGE SCALE GENOMIC DNA]</scope>
    <source>
        <strain evidence="3">JCM 18015</strain>
    </source>
</reference>
<dbReference type="SUPFAM" id="SSF55729">
    <property type="entry name" value="Acyl-CoA N-acyltransferases (Nat)"/>
    <property type="match status" value="1"/>
</dbReference>
<protein>
    <submittedName>
        <fullName evidence="2">GNAT family protein</fullName>
    </submittedName>
</protein>
<feature type="domain" description="N-acetyltransferase" evidence="1">
    <location>
        <begin position="13"/>
        <end position="171"/>
    </location>
</feature>
<evidence type="ECO:0000313" key="3">
    <source>
        <dbReference type="Proteomes" id="UP001499910"/>
    </source>
</evidence>
<gene>
    <name evidence="2" type="ORF">GCM10023209_08340</name>
</gene>
<dbReference type="InterPro" id="IPR051531">
    <property type="entry name" value="N-acetyltransferase"/>
</dbReference>
<dbReference type="PANTHER" id="PTHR43792">
    <property type="entry name" value="GNAT FAMILY, PUTATIVE (AFU_ORTHOLOGUE AFUA_3G00765)-RELATED-RELATED"/>
    <property type="match status" value="1"/>
</dbReference>
<sequence length="185" mass="20105">MSGLPGDWVIGPLRIRPVCAGDLPFRQELFADPALAAHKPDPTPDSAGDIARQHAKDIAHWGRHGTGRWIVLDDGAPVGFCGLTRRDRVPGLNISYHLTPDRWGSGIASRLVRGMVDLVSCTWPDLDGPIYGLVRASNPASGRVLEKAEFQRSGEVIHAGAPTIRWVRPIHEKGGDPLQDRPPNP</sequence>
<dbReference type="RefSeq" id="WP_259546495.1">
    <property type="nucleotide sequence ID" value="NZ_BAABHW010000001.1"/>
</dbReference>
<evidence type="ECO:0000313" key="2">
    <source>
        <dbReference type="EMBL" id="GAA5068101.1"/>
    </source>
</evidence>
<dbReference type="CDD" id="cd04301">
    <property type="entry name" value="NAT_SF"/>
    <property type="match status" value="1"/>
</dbReference>
<dbReference type="PROSITE" id="PS51186">
    <property type="entry name" value="GNAT"/>
    <property type="match status" value="1"/>
</dbReference>
<dbReference type="InterPro" id="IPR016181">
    <property type="entry name" value="Acyl_CoA_acyltransferase"/>
</dbReference>
<dbReference type="Proteomes" id="UP001499910">
    <property type="component" value="Unassembled WGS sequence"/>
</dbReference>
<accession>A0ABP9L270</accession>
<dbReference type="Gene3D" id="3.40.630.30">
    <property type="match status" value="1"/>
</dbReference>
<dbReference type="Pfam" id="PF13302">
    <property type="entry name" value="Acetyltransf_3"/>
    <property type="match status" value="1"/>
</dbReference>